<dbReference type="AlphaFoldDB" id="A0A4Z0GPC4"/>
<dbReference type="InterPro" id="IPR011650">
    <property type="entry name" value="Peptidase_M20_dimer"/>
</dbReference>
<dbReference type="SUPFAM" id="SSF53187">
    <property type="entry name" value="Zn-dependent exopeptidases"/>
    <property type="match status" value="1"/>
</dbReference>
<dbReference type="Gene3D" id="3.40.630.10">
    <property type="entry name" value="Zn peptidases"/>
    <property type="match status" value="1"/>
</dbReference>
<dbReference type="Pfam" id="PF01546">
    <property type="entry name" value="Peptidase_M20"/>
    <property type="match status" value="1"/>
</dbReference>
<dbReference type="InterPro" id="IPR051458">
    <property type="entry name" value="Cyt/Met_Dipeptidase"/>
</dbReference>
<dbReference type="EMBL" id="SRJD01000005">
    <property type="protein sequence ID" value="TGA98982.1"/>
    <property type="molecule type" value="Genomic_DNA"/>
</dbReference>
<keyword evidence="2" id="KW-0479">Metal-binding</keyword>
<accession>A0A4Z0GPC4</accession>
<sequence>MSKRDEIIERYKKYLADYVKLPSVSAQNRATQETADFLQKLFTEAGGHAEVFSDYEHPLVYADFQPKDAKKNKTTIVFYNHYDVQPPEPLEEWHSEPFTLTETDGKLVGRGVADCKGELIVRLTALSIYKQEHGDFPFRVKFFVEGAEEIASQNLEDYLKKYADLFQTDLVVWEGGSKTSQGKLEITGGNKGISCFDLVARTSKDDIHSSSAAYIEGPGWRLTQALAALRDIESGRILVDGFYDDVEEPSPRARELINKMYLDKDAVRTLHDLNRPFLFDNIKEAYAFEPTINIAGLTSGYEGESVKTVLPHTARAKIDVRLVPHQDPIDIQQKVRKYLDKRGFSDVKLEYLMGEKGYRSDLDTPIVRNVLNIAAEIYGGTDNLQLLPTSSGTGPMYLFNHYLHAPLMSFGIGDPGSGAHSPNENVHLSNYYQGIHFVTAIFEKLAQDLNSSSKSNAVH</sequence>
<evidence type="ECO:0000259" key="4">
    <source>
        <dbReference type="Pfam" id="PF07687"/>
    </source>
</evidence>
<keyword evidence="6" id="KW-1185">Reference proteome</keyword>
<feature type="domain" description="Peptidase M20 dimerisation" evidence="4">
    <location>
        <begin position="190"/>
        <end position="343"/>
    </location>
</feature>
<comment type="caution">
    <text evidence="5">The sequence shown here is derived from an EMBL/GenBank/DDBJ whole genome shotgun (WGS) entry which is preliminary data.</text>
</comment>
<dbReference type="RefSeq" id="WP_135348002.1">
    <property type="nucleotide sequence ID" value="NZ_SRJD01000005.1"/>
</dbReference>
<evidence type="ECO:0000313" key="5">
    <source>
        <dbReference type="EMBL" id="TGA98982.1"/>
    </source>
</evidence>
<evidence type="ECO:0000256" key="2">
    <source>
        <dbReference type="ARBA" id="ARBA00022723"/>
    </source>
</evidence>
<dbReference type="InterPro" id="IPR002933">
    <property type="entry name" value="Peptidase_M20"/>
</dbReference>
<evidence type="ECO:0000256" key="3">
    <source>
        <dbReference type="ARBA" id="ARBA00022801"/>
    </source>
</evidence>
<dbReference type="Pfam" id="PF07687">
    <property type="entry name" value="M20_dimer"/>
    <property type="match status" value="1"/>
</dbReference>
<evidence type="ECO:0000313" key="6">
    <source>
        <dbReference type="Proteomes" id="UP000298347"/>
    </source>
</evidence>
<evidence type="ECO:0000256" key="1">
    <source>
        <dbReference type="ARBA" id="ARBA00022670"/>
    </source>
</evidence>
<dbReference type="GO" id="GO:0046872">
    <property type="term" value="F:metal ion binding"/>
    <property type="evidence" value="ECO:0007669"/>
    <property type="project" value="UniProtKB-KW"/>
</dbReference>
<dbReference type="GO" id="GO:0009089">
    <property type="term" value="P:lysine biosynthetic process via diaminopimelate"/>
    <property type="evidence" value="ECO:0007669"/>
    <property type="project" value="TreeGrafter"/>
</dbReference>
<protein>
    <submittedName>
        <fullName evidence="5">M20/M25/M40 family metallo-hydrolase</fullName>
    </submittedName>
</protein>
<name>A0A4Z0GPC4_9BACL</name>
<keyword evidence="1" id="KW-0645">Protease</keyword>
<dbReference type="Gene3D" id="3.30.70.360">
    <property type="match status" value="1"/>
</dbReference>
<dbReference type="PANTHER" id="PTHR43270">
    <property type="entry name" value="BETA-ALA-HIS DIPEPTIDASE"/>
    <property type="match status" value="1"/>
</dbReference>
<organism evidence="5 6">
    <name type="scientific">Sporolactobacillus shoreae</name>
    <dbReference type="NCBI Taxonomy" id="1465501"/>
    <lineage>
        <taxon>Bacteria</taxon>
        <taxon>Bacillati</taxon>
        <taxon>Bacillota</taxon>
        <taxon>Bacilli</taxon>
        <taxon>Bacillales</taxon>
        <taxon>Sporolactobacillaceae</taxon>
        <taxon>Sporolactobacillus</taxon>
    </lineage>
</organism>
<proteinExistence type="predicted"/>
<gene>
    <name evidence="5" type="ORF">E4665_06585</name>
</gene>
<keyword evidence="3 5" id="KW-0378">Hydrolase</keyword>
<dbReference type="GO" id="GO:0009014">
    <property type="term" value="F:succinyl-diaminopimelate desuccinylase activity"/>
    <property type="evidence" value="ECO:0007669"/>
    <property type="project" value="TreeGrafter"/>
</dbReference>
<dbReference type="PANTHER" id="PTHR43270:SF8">
    <property type="entry name" value="DI- AND TRIPEPTIDASE DUG2-RELATED"/>
    <property type="match status" value="1"/>
</dbReference>
<reference evidence="5 6" key="1">
    <citation type="journal article" date="2015" name="Int. J. Syst. Evol. Microbiol.">
        <title>Sporolactobacillus shoreae sp. nov. and Sporolactobacillus spathodeae sp. nov., two spore-forming lactic acid bacteria isolated from tree barks in Thailand.</title>
        <authorList>
            <person name="Thamacharoensuk T."/>
            <person name="Kitahara M."/>
            <person name="Ohkuma M."/>
            <person name="Thongchul N."/>
            <person name="Tanasupawat S."/>
        </authorList>
    </citation>
    <scope>NUCLEOTIDE SEQUENCE [LARGE SCALE GENOMIC DNA]</scope>
    <source>
        <strain evidence="5 6">BK92</strain>
    </source>
</reference>
<dbReference type="GO" id="GO:0005829">
    <property type="term" value="C:cytosol"/>
    <property type="evidence" value="ECO:0007669"/>
    <property type="project" value="TreeGrafter"/>
</dbReference>
<dbReference type="GO" id="GO:0008233">
    <property type="term" value="F:peptidase activity"/>
    <property type="evidence" value="ECO:0007669"/>
    <property type="project" value="UniProtKB-KW"/>
</dbReference>
<dbReference type="GO" id="GO:0006508">
    <property type="term" value="P:proteolysis"/>
    <property type="evidence" value="ECO:0007669"/>
    <property type="project" value="UniProtKB-KW"/>
</dbReference>
<dbReference type="OrthoDB" id="9761532at2"/>
<dbReference type="Proteomes" id="UP000298347">
    <property type="component" value="Unassembled WGS sequence"/>
</dbReference>